<dbReference type="Gene3D" id="3.90.1570.10">
    <property type="entry name" value="tt1808, chain A"/>
    <property type="match status" value="1"/>
</dbReference>
<dbReference type="InterPro" id="IPR011335">
    <property type="entry name" value="Restrct_endonuc-II-like"/>
</dbReference>
<feature type="domain" description="Putative restriction endonuclease" evidence="1">
    <location>
        <begin position="2"/>
        <end position="85"/>
    </location>
</feature>
<protein>
    <recommendedName>
        <fullName evidence="1">Putative restriction endonuclease domain-containing protein</fullName>
    </recommendedName>
</protein>
<dbReference type="Proteomes" id="UP000230821">
    <property type="component" value="Unassembled WGS sequence"/>
</dbReference>
<proteinExistence type="predicted"/>
<accession>A0A2G6KIL2</accession>
<name>A0A2G6KIL2_9BACT</name>
<dbReference type="AlphaFoldDB" id="A0A2G6KIL2"/>
<sequence length="107" mass="12233">MVVVRDRTKLERRGCIGVPDLIVEILSPSTAAEDLKDKFTLYEESGVKEYWVVYPGESVLEIFKLDEEGKYQSDNIYTRKDTVKIGIIGGLNIKLCDVFEEEELETI</sequence>
<evidence type="ECO:0000313" key="2">
    <source>
        <dbReference type="EMBL" id="PIE34649.1"/>
    </source>
</evidence>
<organism evidence="2 3">
    <name type="scientific">candidate division KSB3 bacterium</name>
    <dbReference type="NCBI Taxonomy" id="2044937"/>
    <lineage>
        <taxon>Bacteria</taxon>
        <taxon>candidate division KSB3</taxon>
    </lineage>
</organism>
<dbReference type="InterPro" id="IPR008538">
    <property type="entry name" value="Uma2"/>
</dbReference>
<evidence type="ECO:0000259" key="1">
    <source>
        <dbReference type="Pfam" id="PF05685"/>
    </source>
</evidence>
<dbReference type="InterPro" id="IPR012296">
    <property type="entry name" value="Nuclease_put_TT1808"/>
</dbReference>
<gene>
    <name evidence="2" type="ORF">CSA56_07105</name>
</gene>
<dbReference type="PANTHER" id="PTHR34107">
    <property type="entry name" value="SLL0198 PROTEIN-RELATED"/>
    <property type="match status" value="1"/>
</dbReference>
<evidence type="ECO:0000313" key="3">
    <source>
        <dbReference type="Proteomes" id="UP000230821"/>
    </source>
</evidence>
<comment type="caution">
    <text evidence="2">The sequence shown here is derived from an EMBL/GenBank/DDBJ whole genome shotgun (WGS) entry which is preliminary data.</text>
</comment>
<dbReference type="Pfam" id="PF05685">
    <property type="entry name" value="Uma2"/>
    <property type="match status" value="1"/>
</dbReference>
<dbReference type="CDD" id="cd06260">
    <property type="entry name" value="DUF820-like"/>
    <property type="match status" value="1"/>
</dbReference>
<dbReference type="PANTHER" id="PTHR34107:SF4">
    <property type="entry name" value="SLL1222 PROTEIN"/>
    <property type="match status" value="1"/>
</dbReference>
<reference evidence="2 3" key="1">
    <citation type="submission" date="2017-10" db="EMBL/GenBank/DDBJ databases">
        <title>Novel microbial diversity and functional potential in the marine mammal oral microbiome.</title>
        <authorList>
            <person name="Dudek N.K."/>
            <person name="Sun C.L."/>
            <person name="Burstein D."/>
            <person name="Kantor R.S."/>
            <person name="Aliaga Goltsman D.S."/>
            <person name="Bik E.M."/>
            <person name="Thomas B.C."/>
            <person name="Banfield J.F."/>
            <person name="Relman D.A."/>
        </authorList>
    </citation>
    <scope>NUCLEOTIDE SEQUENCE [LARGE SCALE GENOMIC DNA]</scope>
    <source>
        <strain evidence="2">DOLJORAL78_47_16</strain>
    </source>
</reference>
<dbReference type="SUPFAM" id="SSF52980">
    <property type="entry name" value="Restriction endonuclease-like"/>
    <property type="match status" value="1"/>
</dbReference>
<dbReference type="EMBL" id="PDSK01000080">
    <property type="protein sequence ID" value="PIE34649.1"/>
    <property type="molecule type" value="Genomic_DNA"/>
</dbReference>